<organism evidence="2 3">
    <name type="scientific">Wickerhamomyces pijperi</name>
    <name type="common">Yeast</name>
    <name type="synonym">Pichia pijperi</name>
    <dbReference type="NCBI Taxonomy" id="599730"/>
    <lineage>
        <taxon>Eukaryota</taxon>
        <taxon>Fungi</taxon>
        <taxon>Dikarya</taxon>
        <taxon>Ascomycota</taxon>
        <taxon>Saccharomycotina</taxon>
        <taxon>Saccharomycetes</taxon>
        <taxon>Phaffomycetales</taxon>
        <taxon>Wickerhamomycetaceae</taxon>
        <taxon>Wickerhamomyces</taxon>
    </lineage>
</organism>
<dbReference type="EMBL" id="JAEUBG010000056">
    <property type="protein sequence ID" value="KAH3688913.1"/>
    <property type="molecule type" value="Genomic_DNA"/>
</dbReference>
<reference evidence="2" key="1">
    <citation type="journal article" date="2021" name="Open Biol.">
        <title>Shared evolutionary footprints suggest mitochondrial oxidative damage underlies multiple complex I losses in fungi.</title>
        <authorList>
            <person name="Schikora-Tamarit M.A."/>
            <person name="Marcet-Houben M."/>
            <person name="Nosek J."/>
            <person name="Gabaldon T."/>
        </authorList>
    </citation>
    <scope>NUCLEOTIDE SEQUENCE</scope>
    <source>
        <strain evidence="2">CBS2887</strain>
    </source>
</reference>
<name>A0A9P8QDF5_WICPI</name>
<dbReference type="AlphaFoldDB" id="A0A9P8QDF5"/>
<comment type="caution">
    <text evidence="2">The sequence shown here is derived from an EMBL/GenBank/DDBJ whole genome shotgun (WGS) entry which is preliminary data.</text>
</comment>
<keyword evidence="3" id="KW-1185">Reference proteome</keyword>
<feature type="compositionally biased region" description="Polar residues" evidence="1">
    <location>
        <begin position="182"/>
        <end position="198"/>
    </location>
</feature>
<protein>
    <submittedName>
        <fullName evidence="2">Uncharacterized protein</fullName>
    </submittedName>
</protein>
<reference evidence="2" key="2">
    <citation type="submission" date="2021-01" db="EMBL/GenBank/DDBJ databases">
        <authorList>
            <person name="Schikora-Tamarit M.A."/>
        </authorList>
    </citation>
    <scope>NUCLEOTIDE SEQUENCE</scope>
    <source>
        <strain evidence="2">CBS2887</strain>
    </source>
</reference>
<dbReference type="OrthoDB" id="10616607at2759"/>
<evidence type="ECO:0000313" key="2">
    <source>
        <dbReference type="EMBL" id="KAH3688913.1"/>
    </source>
</evidence>
<evidence type="ECO:0000256" key="1">
    <source>
        <dbReference type="SAM" id="MobiDB-lite"/>
    </source>
</evidence>
<accession>A0A9P8QDF5</accession>
<proteinExistence type="predicted"/>
<feature type="region of interest" description="Disordered" evidence="1">
    <location>
        <begin position="177"/>
        <end position="216"/>
    </location>
</feature>
<gene>
    <name evidence="2" type="ORF">WICPIJ_000086</name>
</gene>
<evidence type="ECO:0000313" key="3">
    <source>
        <dbReference type="Proteomes" id="UP000774326"/>
    </source>
</evidence>
<sequence>MFKSEITLLDLIGPNTLGDSDHPKELIQIITGETQQTAKDNQDVIDIMFFEDFIRNFFRRGHGLTNGGDMCVVPRVVVNERGSVSHTTDLVTVIPPSHDLGIFSSVHTQPVVSFSVIVNEVLRTVWVTGGKNHRWRGVGVGRDPDQELGVEEEGWPGGRLMFRDRGDDWDVNLGVTGVPQGVESTGPWSNQTGISQTEETQDTNSDDQEDSNDQHRLELLGWNLGPDVITESDNLNQTKHT</sequence>
<dbReference type="Proteomes" id="UP000774326">
    <property type="component" value="Unassembled WGS sequence"/>
</dbReference>
<feature type="compositionally biased region" description="Acidic residues" evidence="1">
    <location>
        <begin position="199"/>
        <end position="211"/>
    </location>
</feature>